<feature type="chain" id="PRO_5012076950" evidence="2">
    <location>
        <begin position="25"/>
        <end position="261"/>
    </location>
</feature>
<comment type="caution">
    <text evidence="3">The sequence shown here is derived from an EMBL/GenBank/DDBJ whole genome shotgun (WGS) entry which is preliminary data.</text>
</comment>
<dbReference type="EMBL" id="MTYJ01000067">
    <property type="protein sequence ID" value="OQV16988.1"/>
    <property type="molecule type" value="Genomic_DNA"/>
</dbReference>
<feature type="transmembrane region" description="Helical" evidence="1">
    <location>
        <begin position="243"/>
        <end position="260"/>
    </location>
</feature>
<keyword evidence="1" id="KW-0812">Transmembrane</keyword>
<accession>A0A1W0WP62</accession>
<organism evidence="3 4">
    <name type="scientific">Hypsibius exemplaris</name>
    <name type="common">Freshwater tardigrade</name>
    <dbReference type="NCBI Taxonomy" id="2072580"/>
    <lineage>
        <taxon>Eukaryota</taxon>
        <taxon>Metazoa</taxon>
        <taxon>Ecdysozoa</taxon>
        <taxon>Tardigrada</taxon>
        <taxon>Eutardigrada</taxon>
        <taxon>Parachela</taxon>
        <taxon>Hypsibioidea</taxon>
        <taxon>Hypsibiidae</taxon>
        <taxon>Hypsibius</taxon>
    </lineage>
</organism>
<dbReference type="AlphaFoldDB" id="A0A1W0WP62"/>
<feature type="signal peptide" evidence="2">
    <location>
        <begin position="1"/>
        <end position="24"/>
    </location>
</feature>
<keyword evidence="1" id="KW-1133">Transmembrane helix</keyword>
<keyword evidence="2" id="KW-0732">Signal</keyword>
<evidence type="ECO:0000256" key="1">
    <source>
        <dbReference type="SAM" id="Phobius"/>
    </source>
</evidence>
<evidence type="ECO:0000313" key="3">
    <source>
        <dbReference type="EMBL" id="OQV16988.1"/>
    </source>
</evidence>
<evidence type="ECO:0000256" key="2">
    <source>
        <dbReference type="SAM" id="SignalP"/>
    </source>
</evidence>
<sequence length="261" mass="28687">MARLSAVTFAGFLFLLAFVGTAVAAPDASTGTNATAATAPAKEKATVTCHFHNCIIRHHLNDKHTFTCAEECNGFPRNDTIGFADASNSSQCKMSPTPSDLPASDKRRNGIIPRFVFLLSEEHYKSLTVKNLNLGTAPFPHLTPNLTFPNAASFCTFYPSANESSRSSRFECLRSLSGDPSRDIESRWYGNYTGGKLSNPNFKVANFKAYNMTHNIPLAERWGVLQDGCHEYSFDKSAGHSEIFAAYHALVYLFAAVWLLL</sequence>
<protein>
    <submittedName>
        <fullName evidence="3">Uncharacterized protein</fullName>
    </submittedName>
</protein>
<evidence type="ECO:0000313" key="4">
    <source>
        <dbReference type="Proteomes" id="UP000192578"/>
    </source>
</evidence>
<keyword evidence="4" id="KW-1185">Reference proteome</keyword>
<name>A0A1W0WP62_HYPEX</name>
<gene>
    <name evidence="3" type="ORF">BV898_08853</name>
</gene>
<dbReference type="Proteomes" id="UP000192578">
    <property type="component" value="Unassembled WGS sequence"/>
</dbReference>
<keyword evidence="1" id="KW-0472">Membrane</keyword>
<reference evidence="4" key="1">
    <citation type="submission" date="2017-01" db="EMBL/GenBank/DDBJ databases">
        <title>Comparative genomics of anhydrobiosis in the tardigrade Hypsibius dujardini.</title>
        <authorList>
            <person name="Yoshida Y."/>
            <person name="Koutsovoulos G."/>
            <person name="Laetsch D."/>
            <person name="Stevens L."/>
            <person name="Kumar S."/>
            <person name="Horikawa D."/>
            <person name="Ishino K."/>
            <person name="Komine S."/>
            <person name="Tomita M."/>
            <person name="Blaxter M."/>
            <person name="Arakawa K."/>
        </authorList>
    </citation>
    <scope>NUCLEOTIDE SEQUENCE [LARGE SCALE GENOMIC DNA]</scope>
    <source>
        <strain evidence="4">Z151</strain>
    </source>
</reference>
<proteinExistence type="predicted"/>